<dbReference type="InterPro" id="IPR035965">
    <property type="entry name" value="PAS-like_dom_sf"/>
</dbReference>
<accession>A0A951PQW1</accession>
<feature type="coiled-coil region" evidence="9">
    <location>
        <begin position="83"/>
        <end position="142"/>
    </location>
</feature>
<evidence type="ECO:0000256" key="1">
    <source>
        <dbReference type="ARBA" id="ARBA00000085"/>
    </source>
</evidence>
<dbReference type="Gene3D" id="1.10.287.130">
    <property type="match status" value="1"/>
</dbReference>
<dbReference type="SUPFAM" id="SSF47384">
    <property type="entry name" value="Homodimeric domain of signal transducing histidine kinase"/>
    <property type="match status" value="1"/>
</dbReference>
<dbReference type="Pfam" id="PF13426">
    <property type="entry name" value="PAS_9"/>
    <property type="match status" value="1"/>
</dbReference>
<evidence type="ECO:0000256" key="3">
    <source>
        <dbReference type="ARBA" id="ARBA00022553"/>
    </source>
</evidence>
<keyword evidence="5" id="KW-0805">Transcription regulation</keyword>
<evidence type="ECO:0000256" key="4">
    <source>
        <dbReference type="ARBA" id="ARBA00023012"/>
    </source>
</evidence>
<evidence type="ECO:0000259" key="10">
    <source>
        <dbReference type="PROSITE" id="PS50110"/>
    </source>
</evidence>
<dbReference type="GO" id="GO:0006355">
    <property type="term" value="P:regulation of DNA-templated transcription"/>
    <property type="evidence" value="ECO:0007669"/>
    <property type="project" value="TreeGrafter"/>
</dbReference>
<name>A0A951PQW1_9CYAN</name>
<dbReference type="Pfam" id="PF00072">
    <property type="entry name" value="Response_reg"/>
    <property type="match status" value="1"/>
</dbReference>
<keyword evidence="7" id="KW-0804">Transcription</keyword>
<keyword evidence="6" id="KW-0238">DNA-binding</keyword>
<dbReference type="PROSITE" id="PS50110">
    <property type="entry name" value="RESPONSE_REGULATORY"/>
    <property type="match status" value="1"/>
</dbReference>
<dbReference type="InterPro" id="IPR039420">
    <property type="entry name" value="WalR-like"/>
</dbReference>
<evidence type="ECO:0000256" key="5">
    <source>
        <dbReference type="ARBA" id="ARBA00023015"/>
    </source>
</evidence>
<keyword evidence="3 8" id="KW-0597">Phosphoprotein</keyword>
<dbReference type="Gene3D" id="3.40.50.2300">
    <property type="match status" value="1"/>
</dbReference>
<dbReference type="GO" id="GO:0032993">
    <property type="term" value="C:protein-DNA complex"/>
    <property type="evidence" value="ECO:0007669"/>
    <property type="project" value="TreeGrafter"/>
</dbReference>
<dbReference type="InterPro" id="IPR000014">
    <property type="entry name" value="PAS"/>
</dbReference>
<reference evidence="12" key="2">
    <citation type="journal article" date="2022" name="Microbiol. Resour. Announc.">
        <title>Metagenome Sequencing to Explore Phylogenomics of Terrestrial Cyanobacteria.</title>
        <authorList>
            <person name="Ward R.D."/>
            <person name="Stajich J.E."/>
            <person name="Johansen J.R."/>
            <person name="Huntemann M."/>
            <person name="Clum A."/>
            <person name="Foster B."/>
            <person name="Foster B."/>
            <person name="Roux S."/>
            <person name="Palaniappan K."/>
            <person name="Varghese N."/>
            <person name="Mukherjee S."/>
            <person name="Reddy T.B.K."/>
            <person name="Daum C."/>
            <person name="Copeland A."/>
            <person name="Chen I.A."/>
            <person name="Ivanova N.N."/>
            <person name="Kyrpides N.C."/>
            <person name="Shapiro N."/>
            <person name="Eloe-Fadrosh E.A."/>
            <person name="Pietrasiak N."/>
        </authorList>
    </citation>
    <scope>NUCLEOTIDE SEQUENCE</scope>
    <source>
        <strain evidence="12">CPER-KK1</strain>
    </source>
</reference>
<dbReference type="EMBL" id="JAHHIF010000045">
    <property type="protein sequence ID" value="MBW4547631.1"/>
    <property type="molecule type" value="Genomic_DNA"/>
</dbReference>
<evidence type="ECO:0000256" key="2">
    <source>
        <dbReference type="ARBA" id="ARBA00012438"/>
    </source>
</evidence>
<keyword evidence="9" id="KW-0175">Coiled coil</keyword>
<dbReference type="GO" id="GO:0005829">
    <property type="term" value="C:cytosol"/>
    <property type="evidence" value="ECO:0007669"/>
    <property type="project" value="TreeGrafter"/>
</dbReference>
<dbReference type="Gene3D" id="3.30.450.20">
    <property type="entry name" value="PAS domain"/>
    <property type="match status" value="1"/>
</dbReference>
<dbReference type="Proteomes" id="UP000753908">
    <property type="component" value="Unassembled WGS sequence"/>
</dbReference>
<comment type="catalytic activity">
    <reaction evidence="1">
        <text>ATP + protein L-histidine = ADP + protein N-phospho-L-histidine.</text>
        <dbReference type="EC" id="2.7.13.3"/>
    </reaction>
</comment>
<dbReference type="NCBIfam" id="TIGR00229">
    <property type="entry name" value="sensory_box"/>
    <property type="match status" value="1"/>
</dbReference>
<evidence type="ECO:0000256" key="7">
    <source>
        <dbReference type="ARBA" id="ARBA00023163"/>
    </source>
</evidence>
<evidence type="ECO:0000256" key="8">
    <source>
        <dbReference type="PROSITE-ProRule" id="PRU00169"/>
    </source>
</evidence>
<feature type="modified residue" description="4-aspartylphosphate" evidence="8">
    <location>
        <position position="14"/>
    </location>
</feature>
<dbReference type="PANTHER" id="PTHR48111">
    <property type="entry name" value="REGULATOR OF RPOS"/>
    <property type="match status" value="1"/>
</dbReference>
<organism evidence="12 13">
    <name type="scientific">Symplocastrum torsivum CPER-KK1</name>
    <dbReference type="NCBI Taxonomy" id="450513"/>
    <lineage>
        <taxon>Bacteria</taxon>
        <taxon>Bacillati</taxon>
        <taxon>Cyanobacteriota</taxon>
        <taxon>Cyanophyceae</taxon>
        <taxon>Oscillatoriophycideae</taxon>
        <taxon>Oscillatoriales</taxon>
        <taxon>Microcoleaceae</taxon>
        <taxon>Symplocastrum</taxon>
    </lineage>
</organism>
<dbReference type="EC" id="2.7.13.3" evidence="2"/>
<comment type="caution">
    <text evidence="12">The sequence shown here is derived from an EMBL/GenBank/DDBJ whole genome shotgun (WGS) entry which is preliminary data.</text>
</comment>
<dbReference type="CDD" id="cd00130">
    <property type="entry name" value="PAS"/>
    <property type="match status" value="1"/>
</dbReference>
<sequence length="429" mass="49001">MSIQSSPPDLILLDIMMPELNGYEVCSRLKASCQTKDIPIIFISALNEVFDKVKAFEVGGVDYITKHFQAQEVLARVEHQLHIQRLSQQLVEQNAQLETANRALKDEIQERQQVEELLRSTLESLEVNVQERTAELTKINESLQAEIGQRKRVESMLQLTQFSVQQASDSIFWVDSDAKILGVNKAACHLLGYSEEELLSLSVHDIEPDYHADIWLTHWQELKEHGSLTFESRHKRKDGTIRPTEVNANFLEFEGKEYNFAFARDITERKLTQRKLIHTEKMSSLGQLIASVAHEINNPVNFIGANLSHVDNYTRDLLALISLYQEGYAHSSPEIQDKIEEIDLDFLIEDLPKTLSSMKMGAERIGEIVLTLRSFSRLDEAQMKSVNIHEGIDSTLLILRDRLKEKPEHSAISIIKEYGNLPLVESLSR</sequence>
<dbReference type="AlphaFoldDB" id="A0A951PQW1"/>
<evidence type="ECO:0000313" key="12">
    <source>
        <dbReference type="EMBL" id="MBW4547631.1"/>
    </source>
</evidence>
<dbReference type="InterPro" id="IPR003661">
    <property type="entry name" value="HisK_dim/P_dom"/>
</dbReference>
<dbReference type="GO" id="GO:0000155">
    <property type="term" value="F:phosphorelay sensor kinase activity"/>
    <property type="evidence" value="ECO:0007669"/>
    <property type="project" value="InterPro"/>
</dbReference>
<dbReference type="SUPFAM" id="SSF52172">
    <property type="entry name" value="CheY-like"/>
    <property type="match status" value="1"/>
</dbReference>
<evidence type="ECO:0000256" key="6">
    <source>
        <dbReference type="ARBA" id="ARBA00023125"/>
    </source>
</evidence>
<gene>
    <name evidence="12" type="ORF">KME25_24790</name>
</gene>
<dbReference type="GO" id="GO:0000156">
    <property type="term" value="F:phosphorelay response regulator activity"/>
    <property type="evidence" value="ECO:0007669"/>
    <property type="project" value="TreeGrafter"/>
</dbReference>
<dbReference type="PANTHER" id="PTHR48111:SF1">
    <property type="entry name" value="TWO-COMPONENT RESPONSE REGULATOR ORR33"/>
    <property type="match status" value="1"/>
</dbReference>
<reference evidence="12" key="1">
    <citation type="submission" date="2021-05" db="EMBL/GenBank/DDBJ databases">
        <authorList>
            <person name="Pietrasiak N."/>
            <person name="Ward R."/>
            <person name="Stajich J.E."/>
            <person name="Kurbessoian T."/>
        </authorList>
    </citation>
    <scope>NUCLEOTIDE SEQUENCE</scope>
    <source>
        <strain evidence="12">CPER-KK1</strain>
    </source>
</reference>
<evidence type="ECO:0000259" key="11">
    <source>
        <dbReference type="PROSITE" id="PS50112"/>
    </source>
</evidence>
<dbReference type="SMART" id="SM00448">
    <property type="entry name" value="REC"/>
    <property type="match status" value="1"/>
</dbReference>
<dbReference type="SMART" id="SM00091">
    <property type="entry name" value="PAS"/>
    <property type="match status" value="1"/>
</dbReference>
<dbReference type="InterPro" id="IPR011006">
    <property type="entry name" value="CheY-like_superfamily"/>
</dbReference>
<dbReference type="CDD" id="cd00082">
    <property type="entry name" value="HisKA"/>
    <property type="match status" value="1"/>
</dbReference>
<dbReference type="InterPro" id="IPR036097">
    <property type="entry name" value="HisK_dim/P_sf"/>
</dbReference>
<proteinExistence type="predicted"/>
<evidence type="ECO:0000256" key="9">
    <source>
        <dbReference type="SAM" id="Coils"/>
    </source>
</evidence>
<evidence type="ECO:0000313" key="13">
    <source>
        <dbReference type="Proteomes" id="UP000753908"/>
    </source>
</evidence>
<feature type="domain" description="PAS" evidence="11">
    <location>
        <begin position="149"/>
        <end position="200"/>
    </location>
</feature>
<dbReference type="PROSITE" id="PS50112">
    <property type="entry name" value="PAS"/>
    <property type="match status" value="1"/>
</dbReference>
<dbReference type="SUPFAM" id="SSF55785">
    <property type="entry name" value="PYP-like sensor domain (PAS domain)"/>
    <property type="match status" value="1"/>
</dbReference>
<keyword evidence="4" id="KW-0902">Two-component regulatory system</keyword>
<protein>
    <recommendedName>
        <fullName evidence="2">histidine kinase</fullName>
        <ecNumber evidence="2">2.7.13.3</ecNumber>
    </recommendedName>
</protein>
<dbReference type="InterPro" id="IPR001789">
    <property type="entry name" value="Sig_transdc_resp-reg_receiver"/>
</dbReference>
<dbReference type="GO" id="GO:0000976">
    <property type="term" value="F:transcription cis-regulatory region binding"/>
    <property type="evidence" value="ECO:0007669"/>
    <property type="project" value="TreeGrafter"/>
</dbReference>
<feature type="domain" description="Response regulatory" evidence="10">
    <location>
        <begin position="1"/>
        <end position="81"/>
    </location>
</feature>